<feature type="binding site" description="axial binding residue" evidence="7">
    <location>
        <position position="520"/>
    </location>
    <ligand>
        <name>heme</name>
        <dbReference type="ChEBI" id="CHEBI:30413"/>
    </ligand>
    <ligandPart>
        <name>Fe</name>
        <dbReference type="ChEBI" id="CHEBI:18248"/>
    </ligandPart>
</feature>
<sequence>MNTSLSLQTHLVAALLGLSTYTFYYHHGEHHLFPHRHLQALIVLFILILLSQRLLNPTLPLFSTIQTTTTLTTTYLASLYTSLTIYRLFLNPLNKFPGIPLSNLSHLSLTLRVARPKNLYLQLHALHKNHASKFIRTGPNDLSISDAAIVRVALSGTSKFIKAPWYSITHPFYSLFTARDRAGHDPRRRVWSPAFSERALRGYEVRLRQYNDALVDAFEGFAKEEHAHANASTSADVDTDVDGKPINVTQWFNYWSFDVMGDLAFGQSFHMLQSASGHWVIDLLTSAQVGLGMVIPPWLSRFLFLCVPGAQSGTKRFIEYAASQMERRMAVQGEQGEPDITHFLIEDFNARFGDLSGKGVSEERNIALRKLYFESRLVIIAGSDTTSSAMVFLFYHIAKEEGLLGRLREEIEGLVGAGGDIDARSIQAAPLLNACINETLRLHPVVPSGLYRKAPPEGAFVGDTWIPGNTTVLVNFYAMGRDESHFVSADEFIPERFSTRPDLIKNKDAFIPFSTGPFNCIGKNLALMEMRLLTARLITKFDVAFAPGEDGSDLLQSRDYFTATPNPLYLVFKMRK</sequence>
<dbReference type="RefSeq" id="XP_041559459.1">
    <property type="nucleotide sequence ID" value="XM_041693539.1"/>
</dbReference>
<dbReference type="GeneID" id="64977270"/>
<dbReference type="Proteomes" id="UP000654913">
    <property type="component" value="Chromosome 6"/>
</dbReference>
<dbReference type="PANTHER" id="PTHR24305">
    <property type="entry name" value="CYTOCHROME P450"/>
    <property type="match status" value="1"/>
</dbReference>
<dbReference type="CDD" id="cd11061">
    <property type="entry name" value="CYP67-like"/>
    <property type="match status" value="1"/>
</dbReference>
<keyword evidence="6" id="KW-0503">Monooxygenase</keyword>
<evidence type="ECO:0000313" key="8">
    <source>
        <dbReference type="EMBL" id="BCS27265.1"/>
    </source>
</evidence>
<dbReference type="InterPro" id="IPR036396">
    <property type="entry name" value="Cyt_P450_sf"/>
</dbReference>
<dbReference type="InterPro" id="IPR002401">
    <property type="entry name" value="Cyt_P450_E_grp-I"/>
</dbReference>
<dbReference type="GO" id="GO:0020037">
    <property type="term" value="F:heme binding"/>
    <property type="evidence" value="ECO:0007669"/>
    <property type="project" value="InterPro"/>
</dbReference>
<keyword evidence="7" id="KW-0349">Heme</keyword>
<evidence type="ECO:0000256" key="2">
    <source>
        <dbReference type="ARBA" id="ARBA00010617"/>
    </source>
</evidence>
<dbReference type="PANTHER" id="PTHR24305:SF187">
    <property type="entry name" value="P450, PUTATIVE (EUROFUNG)-RELATED"/>
    <property type="match status" value="1"/>
</dbReference>
<evidence type="ECO:0000256" key="6">
    <source>
        <dbReference type="ARBA" id="ARBA00023033"/>
    </source>
</evidence>
<name>A0A7R8AS25_9EURO</name>
<dbReference type="EMBL" id="AP024448">
    <property type="protein sequence ID" value="BCS27265.1"/>
    <property type="molecule type" value="Genomic_DNA"/>
</dbReference>
<evidence type="ECO:0000256" key="1">
    <source>
        <dbReference type="ARBA" id="ARBA00001971"/>
    </source>
</evidence>
<reference evidence="8" key="1">
    <citation type="submission" date="2021-01" db="EMBL/GenBank/DDBJ databases">
        <authorList>
            <consortium name="Aspergillus puulaauensis MK2 genome sequencing consortium"/>
            <person name="Kazuki M."/>
            <person name="Futagami T."/>
        </authorList>
    </citation>
    <scope>NUCLEOTIDE SEQUENCE</scope>
    <source>
        <strain evidence="8">MK2</strain>
    </source>
</reference>
<keyword evidence="4" id="KW-0560">Oxidoreductase</keyword>
<dbReference type="KEGG" id="apuu:APUU_60313A"/>
<gene>
    <name evidence="8" type="ORF">APUU_60313A</name>
</gene>
<reference evidence="8" key="2">
    <citation type="submission" date="2021-02" db="EMBL/GenBank/DDBJ databases">
        <title>Aspergillus puulaauensis MK2 genome sequence.</title>
        <authorList>
            <person name="Futagami T."/>
            <person name="Mori K."/>
            <person name="Kadooka C."/>
            <person name="Tanaka T."/>
        </authorList>
    </citation>
    <scope>NUCLEOTIDE SEQUENCE</scope>
    <source>
        <strain evidence="8">MK2</strain>
    </source>
</reference>
<keyword evidence="5 7" id="KW-0408">Iron</keyword>
<evidence type="ECO:0000313" key="9">
    <source>
        <dbReference type="Proteomes" id="UP000654913"/>
    </source>
</evidence>
<evidence type="ECO:0000256" key="3">
    <source>
        <dbReference type="ARBA" id="ARBA00022723"/>
    </source>
</evidence>
<organism evidence="8 9">
    <name type="scientific">Aspergillus puulaauensis</name>
    <dbReference type="NCBI Taxonomy" id="1220207"/>
    <lineage>
        <taxon>Eukaryota</taxon>
        <taxon>Fungi</taxon>
        <taxon>Dikarya</taxon>
        <taxon>Ascomycota</taxon>
        <taxon>Pezizomycotina</taxon>
        <taxon>Eurotiomycetes</taxon>
        <taxon>Eurotiomycetidae</taxon>
        <taxon>Eurotiales</taxon>
        <taxon>Aspergillaceae</taxon>
        <taxon>Aspergillus</taxon>
    </lineage>
</organism>
<dbReference type="Pfam" id="PF00067">
    <property type="entry name" value="p450"/>
    <property type="match status" value="1"/>
</dbReference>
<protein>
    <recommendedName>
        <fullName evidence="10">Cytochrome P450</fullName>
    </recommendedName>
</protein>
<keyword evidence="9" id="KW-1185">Reference proteome</keyword>
<evidence type="ECO:0008006" key="10">
    <source>
        <dbReference type="Google" id="ProtNLM"/>
    </source>
</evidence>
<keyword evidence="3 7" id="KW-0479">Metal-binding</keyword>
<dbReference type="SUPFAM" id="SSF48264">
    <property type="entry name" value="Cytochrome P450"/>
    <property type="match status" value="1"/>
</dbReference>
<dbReference type="Gene3D" id="1.10.630.10">
    <property type="entry name" value="Cytochrome P450"/>
    <property type="match status" value="1"/>
</dbReference>
<dbReference type="AlphaFoldDB" id="A0A7R8AS25"/>
<dbReference type="InterPro" id="IPR001128">
    <property type="entry name" value="Cyt_P450"/>
</dbReference>
<dbReference type="GO" id="GO:0016705">
    <property type="term" value="F:oxidoreductase activity, acting on paired donors, with incorporation or reduction of molecular oxygen"/>
    <property type="evidence" value="ECO:0007669"/>
    <property type="project" value="InterPro"/>
</dbReference>
<comment type="cofactor">
    <cofactor evidence="1 7">
        <name>heme</name>
        <dbReference type="ChEBI" id="CHEBI:30413"/>
    </cofactor>
</comment>
<proteinExistence type="inferred from homology"/>
<comment type="similarity">
    <text evidence="2">Belongs to the cytochrome P450 family.</text>
</comment>
<accession>A0A7R8AS25</accession>
<dbReference type="PRINTS" id="PR00385">
    <property type="entry name" value="P450"/>
</dbReference>
<evidence type="ECO:0000256" key="4">
    <source>
        <dbReference type="ARBA" id="ARBA00023002"/>
    </source>
</evidence>
<dbReference type="GO" id="GO:0005506">
    <property type="term" value="F:iron ion binding"/>
    <property type="evidence" value="ECO:0007669"/>
    <property type="project" value="InterPro"/>
</dbReference>
<evidence type="ECO:0000256" key="7">
    <source>
        <dbReference type="PIRSR" id="PIRSR602401-1"/>
    </source>
</evidence>
<dbReference type="GO" id="GO:0004497">
    <property type="term" value="F:monooxygenase activity"/>
    <property type="evidence" value="ECO:0007669"/>
    <property type="project" value="UniProtKB-KW"/>
</dbReference>
<dbReference type="OrthoDB" id="1470350at2759"/>
<dbReference type="PRINTS" id="PR00463">
    <property type="entry name" value="EP450I"/>
</dbReference>
<evidence type="ECO:0000256" key="5">
    <source>
        <dbReference type="ARBA" id="ARBA00023004"/>
    </source>
</evidence>
<dbReference type="InterPro" id="IPR050121">
    <property type="entry name" value="Cytochrome_P450_monoxygenase"/>
</dbReference>